<dbReference type="InterPro" id="IPR001226">
    <property type="entry name" value="Flavodoxin_CS"/>
</dbReference>
<dbReference type="SMART" id="SM00849">
    <property type="entry name" value="Lactamase_B"/>
    <property type="match status" value="1"/>
</dbReference>
<accession>A0A9D6AB51</accession>
<dbReference type="InterPro" id="IPR008254">
    <property type="entry name" value="Flavodoxin/NO_synth"/>
</dbReference>
<reference evidence="3" key="1">
    <citation type="submission" date="2020-04" db="EMBL/GenBank/DDBJ databases">
        <title>Deep metagenomics examines the oral microbiome during advanced dental caries in children, revealing novel taxa and co-occurrences with host molecules.</title>
        <authorList>
            <person name="Baker J.L."/>
            <person name="Morton J.T."/>
            <person name="Dinis M."/>
            <person name="Alvarez R."/>
            <person name="Tran N.C."/>
            <person name="Knight R."/>
            <person name="Edlund A."/>
        </authorList>
    </citation>
    <scope>NUCLEOTIDE SEQUENCE</scope>
    <source>
        <strain evidence="3">JCVI_3_bin.11</strain>
    </source>
</reference>
<dbReference type="Pfam" id="PF19583">
    <property type="entry name" value="ODP"/>
    <property type="match status" value="1"/>
</dbReference>
<dbReference type="GO" id="GO:0046872">
    <property type="term" value="F:metal ion binding"/>
    <property type="evidence" value="ECO:0007669"/>
    <property type="project" value="InterPro"/>
</dbReference>
<dbReference type="Gene3D" id="3.40.50.360">
    <property type="match status" value="1"/>
</dbReference>
<dbReference type="InterPro" id="IPR016440">
    <property type="entry name" value="Rubredoxin-O_OxRdtase"/>
</dbReference>
<protein>
    <submittedName>
        <fullName evidence="3">FprA family A-type flavoprotein</fullName>
    </submittedName>
</protein>
<dbReference type="PANTHER" id="PTHR43717">
    <property type="entry name" value="ANAEROBIC NITRIC OXIDE REDUCTASE FLAVORUBREDOXIN"/>
    <property type="match status" value="1"/>
</dbReference>
<dbReference type="PANTHER" id="PTHR43717:SF1">
    <property type="entry name" value="ANAEROBIC NITRIC OXIDE REDUCTASE FLAVORUBREDOXIN"/>
    <property type="match status" value="1"/>
</dbReference>
<dbReference type="AlphaFoldDB" id="A0A9D6AB51"/>
<dbReference type="InterPro" id="IPR029039">
    <property type="entry name" value="Flavoprotein-like_sf"/>
</dbReference>
<name>A0A9D6AB51_9ACTN</name>
<dbReference type="Proteomes" id="UP000787322">
    <property type="component" value="Unassembled WGS sequence"/>
</dbReference>
<dbReference type="SUPFAM" id="SSF56281">
    <property type="entry name" value="Metallo-hydrolase/oxidoreductase"/>
    <property type="match status" value="1"/>
</dbReference>
<evidence type="ECO:0000313" key="4">
    <source>
        <dbReference type="Proteomes" id="UP000787322"/>
    </source>
</evidence>
<dbReference type="GO" id="GO:0009055">
    <property type="term" value="F:electron transfer activity"/>
    <property type="evidence" value="ECO:0007669"/>
    <property type="project" value="InterPro"/>
</dbReference>
<evidence type="ECO:0000313" key="3">
    <source>
        <dbReference type="EMBL" id="MBF4802399.1"/>
    </source>
</evidence>
<dbReference type="PROSITE" id="PS50902">
    <property type="entry name" value="FLAVODOXIN_LIKE"/>
    <property type="match status" value="1"/>
</dbReference>
<dbReference type="PROSITE" id="PS00201">
    <property type="entry name" value="FLAVODOXIN"/>
    <property type="match status" value="1"/>
</dbReference>
<dbReference type="SUPFAM" id="SSF52218">
    <property type="entry name" value="Flavoproteins"/>
    <property type="match status" value="1"/>
</dbReference>
<dbReference type="GO" id="GO:0010181">
    <property type="term" value="F:FMN binding"/>
    <property type="evidence" value="ECO:0007669"/>
    <property type="project" value="InterPro"/>
</dbReference>
<dbReference type="InterPro" id="IPR001279">
    <property type="entry name" value="Metallo-B-lactamas"/>
</dbReference>
<dbReference type="CDD" id="cd07709">
    <property type="entry name" value="flavodiiron_proteins_MBL-fold"/>
    <property type="match status" value="1"/>
</dbReference>
<evidence type="ECO:0000256" key="1">
    <source>
        <dbReference type="ARBA" id="ARBA00007121"/>
    </source>
</evidence>
<organism evidence="3 4">
    <name type="scientific">Lancefieldella parvula</name>
    <dbReference type="NCBI Taxonomy" id="1382"/>
    <lineage>
        <taxon>Bacteria</taxon>
        <taxon>Bacillati</taxon>
        <taxon>Actinomycetota</taxon>
        <taxon>Coriobacteriia</taxon>
        <taxon>Coriobacteriales</taxon>
        <taxon>Atopobiaceae</taxon>
        <taxon>Lancefieldella</taxon>
    </lineage>
</organism>
<comment type="similarity">
    <text evidence="1">In the N-terminal section; belongs to the zinc metallo-hydrolase group 3 family.</text>
</comment>
<dbReference type="GO" id="GO:0016491">
    <property type="term" value="F:oxidoreductase activity"/>
    <property type="evidence" value="ECO:0007669"/>
    <property type="project" value="InterPro"/>
</dbReference>
<dbReference type="Gene3D" id="3.60.15.10">
    <property type="entry name" value="Ribonuclease Z/Hydroxyacylglutathione hydrolase-like"/>
    <property type="match status" value="1"/>
</dbReference>
<dbReference type="EMBL" id="JABZGU010000010">
    <property type="protein sequence ID" value="MBF4802399.1"/>
    <property type="molecule type" value="Genomic_DNA"/>
</dbReference>
<dbReference type="InterPro" id="IPR036866">
    <property type="entry name" value="RibonucZ/Hydroxyglut_hydro"/>
</dbReference>
<dbReference type="PIRSF" id="PIRSF005243">
    <property type="entry name" value="ROO"/>
    <property type="match status" value="1"/>
</dbReference>
<feature type="domain" description="Flavodoxin-like" evidence="2">
    <location>
        <begin position="254"/>
        <end position="400"/>
    </location>
</feature>
<dbReference type="InterPro" id="IPR045761">
    <property type="entry name" value="ODP_dom"/>
</dbReference>
<gene>
    <name evidence="3" type="ORF">HXK24_01005</name>
</gene>
<sequence length="400" mass="44618">MLSSVEIKPDVYFVGALDWNAREFHGYTTEQGITYNAYLILDEKVTLIDTVKRPFSEELVERIKSIIDPAKIDVLICNHIEMDHSGSVPRILELAPNAEVYASAPQGVKELKAFYGENINVNGVKTGDTLNIGKRTLTFVQTPMVHWPDNMVTYSDYDKILFSNDAFGQHYASTTRFEDESDYCEVMKQARKYYANIVLPYGRQADSAVTAVKGIGLENIDIIAPAHGVAWRSHIADIISKYEEWTTGKLEEKALVVYDSMWGSTDKMAHALLDGFLAEGIPAQLIDLKETHISNVMYHFLDSKYVCVGSPTLNSKFLPTVSSFLTYMSGLSPKNDHRIGFAFGSYGWAPLGPKMVQAELEAAEFTMPLPVHAIGWLPSDEDLDAVRAQVKDLVEAGKQL</sequence>
<dbReference type="Pfam" id="PF00258">
    <property type="entry name" value="Flavodoxin_1"/>
    <property type="match status" value="1"/>
</dbReference>
<comment type="caution">
    <text evidence="3">The sequence shown here is derived from an EMBL/GenBank/DDBJ whole genome shotgun (WGS) entry which is preliminary data.</text>
</comment>
<evidence type="ECO:0000259" key="2">
    <source>
        <dbReference type="PROSITE" id="PS50902"/>
    </source>
</evidence>
<proteinExistence type="inferred from homology"/>